<organism evidence="2 3">
    <name type="scientific">Mycena pura</name>
    <dbReference type="NCBI Taxonomy" id="153505"/>
    <lineage>
        <taxon>Eukaryota</taxon>
        <taxon>Fungi</taxon>
        <taxon>Dikarya</taxon>
        <taxon>Basidiomycota</taxon>
        <taxon>Agaricomycotina</taxon>
        <taxon>Agaricomycetes</taxon>
        <taxon>Agaricomycetidae</taxon>
        <taxon>Agaricales</taxon>
        <taxon>Marasmiineae</taxon>
        <taxon>Mycenaceae</taxon>
        <taxon>Mycena</taxon>
    </lineage>
</organism>
<keyword evidence="3" id="KW-1185">Reference proteome</keyword>
<dbReference type="EMBL" id="JARJCW010000020">
    <property type="protein sequence ID" value="KAJ7213972.1"/>
    <property type="molecule type" value="Genomic_DNA"/>
</dbReference>
<dbReference type="Proteomes" id="UP001219525">
    <property type="component" value="Unassembled WGS sequence"/>
</dbReference>
<evidence type="ECO:0000256" key="1">
    <source>
        <dbReference type="SAM" id="MobiDB-lite"/>
    </source>
</evidence>
<gene>
    <name evidence="2" type="ORF">GGX14DRAFT_392745</name>
</gene>
<accession>A0AAD6VIN9</accession>
<feature type="region of interest" description="Disordered" evidence="1">
    <location>
        <begin position="75"/>
        <end position="113"/>
    </location>
</feature>
<protein>
    <submittedName>
        <fullName evidence="2">Uncharacterized protein</fullName>
    </submittedName>
</protein>
<evidence type="ECO:0000313" key="2">
    <source>
        <dbReference type="EMBL" id="KAJ7213972.1"/>
    </source>
</evidence>
<dbReference type="AlphaFoldDB" id="A0AAD6VIN9"/>
<proteinExistence type="predicted"/>
<feature type="compositionally biased region" description="Basic and acidic residues" evidence="1">
    <location>
        <begin position="98"/>
        <end position="113"/>
    </location>
</feature>
<name>A0AAD6VIN9_9AGAR</name>
<evidence type="ECO:0000313" key="3">
    <source>
        <dbReference type="Proteomes" id="UP001219525"/>
    </source>
</evidence>
<comment type="caution">
    <text evidence="2">The sequence shown here is derived from an EMBL/GenBank/DDBJ whole genome shotgun (WGS) entry which is preliminary data.</text>
</comment>
<sequence length="255" mass="28825">MGVLKIFLVAHFKFIRKLENKTKHEIWACDYCAYELESRGNRAPEHIATVSDVPARKGCPLAPAKARTAAHVLMTSRKSGKEDGDEDEEAALTPDGSVVRDSDAEPPPKKNICESKKCTGYGSDITVRGSRSHTRRAKTLPDRYLTYAHRLKSQLNILPNFLQHTQNSQNFSCRPKARNSRDYQQTSDIYLPTTHLFLFFPDAPDGRLLEVVVPQMVAKFQLGNFPPLPTCQKNLERNHSEQAMARESLLFPDML</sequence>
<reference evidence="2" key="1">
    <citation type="submission" date="2023-03" db="EMBL/GenBank/DDBJ databases">
        <title>Massive genome expansion in bonnet fungi (Mycena s.s.) driven by repeated elements and novel gene families across ecological guilds.</title>
        <authorList>
            <consortium name="Lawrence Berkeley National Laboratory"/>
            <person name="Harder C.B."/>
            <person name="Miyauchi S."/>
            <person name="Viragh M."/>
            <person name="Kuo A."/>
            <person name="Thoen E."/>
            <person name="Andreopoulos B."/>
            <person name="Lu D."/>
            <person name="Skrede I."/>
            <person name="Drula E."/>
            <person name="Henrissat B."/>
            <person name="Morin E."/>
            <person name="Kohler A."/>
            <person name="Barry K."/>
            <person name="LaButti K."/>
            <person name="Morin E."/>
            <person name="Salamov A."/>
            <person name="Lipzen A."/>
            <person name="Mereny Z."/>
            <person name="Hegedus B."/>
            <person name="Baldrian P."/>
            <person name="Stursova M."/>
            <person name="Weitz H."/>
            <person name="Taylor A."/>
            <person name="Grigoriev I.V."/>
            <person name="Nagy L.G."/>
            <person name="Martin F."/>
            <person name="Kauserud H."/>
        </authorList>
    </citation>
    <scope>NUCLEOTIDE SEQUENCE</scope>
    <source>
        <strain evidence="2">9144</strain>
    </source>
</reference>